<gene>
    <name evidence="2" type="ORF">TVY486_1011020</name>
</gene>
<dbReference type="EMBL" id="HE573026">
    <property type="protein sequence ID" value="CCC52059.1"/>
    <property type="molecule type" value="Genomic_DNA"/>
</dbReference>
<keyword evidence="1" id="KW-1133">Transmembrane helix</keyword>
<feature type="transmembrane region" description="Helical" evidence="1">
    <location>
        <begin position="100"/>
        <end position="127"/>
    </location>
</feature>
<keyword evidence="1" id="KW-0812">Transmembrane</keyword>
<keyword evidence="1" id="KW-0472">Membrane</keyword>
<reference evidence="2" key="1">
    <citation type="journal article" date="2012" name="Proc. Natl. Acad. Sci. U.S.A.">
        <title>Antigenic diversity is generated by distinct evolutionary mechanisms in African trypanosome species.</title>
        <authorList>
            <person name="Jackson A.P."/>
            <person name="Berry A."/>
            <person name="Aslett M."/>
            <person name="Allison H.C."/>
            <person name="Burton P."/>
            <person name="Vavrova-Anderson J."/>
            <person name="Brown R."/>
            <person name="Browne H."/>
            <person name="Corton N."/>
            <person name="Hauser H."/>
            <person name="Gamble J."/>
            <person name="Gilderthorp R."/>
            <person name="Marcello L."/>
            <person name="McQuillan J."/>
            <person name="Otto T.D."/>
            <person name="Quail M.A."/>
            <person name="Sanders M.J."/>
            <person name="van Tonder A."/>
            <person name="Ginger M.L."/>
            <person name="Field M.C."/>
            <person name="Barry J.D."/>
            <person name="Hertz-Fowler C."/>
            <person name="Berriman M."/>
        </authorList>
    </citation>
    <scope>NUCLEOTIDE SEQUENCE</scope>
    <source>
        <strain evidence="2">Y486</strain>
    </source>
</reference>
<evidence type="ECO:0000256" key="1">
    <source>
        <dbReference type="SAM" id="Phobius"/>
    </source>
</evidence>
<proteinExistence type="predicted"/>
<protein>
    <submittedName>
        <fullName evidence="2">Uncharacterized protein</fullName>
    </submittedName>
</protein>
<sequence>MMKHREVTPRLFSKLCSTLHYTGVNKLVYVHVAASAATTLKCVFVYDCTHTRSALTEEQTFVFNARGKCSSVNICFIVKLGTQMKAMYSTNEKGGSKRTLLSFVLSIHYSFIFILFFVLFPFLVFFYPYSKRLSAFTLICTVESCATH</sequence>
<accession>G0U850</accession>
<name>G0U850_TRYVY</name>
<evidence type="ECO:0000313" key="2">
    <source>
        <dbReference type="EMBL" id="CCC52059.1"/>
    </source>
</evidence>
<dbReference type="AlphaFoldDB" id="G0U850"/>
<organism evidence="2">
    <name type="scientific">Trypanosoma vivax (strain Y486)</name>
    <dbReference type="NCBI Taxonomy" id="1055687"/>
    <lineage>
        <taxon>Eukaryota</taxon>
        <taxon>Discoba</taxon>
        <taxon>Euglenozoa</taxon>
        <taxon>Kinetoplastea</taxon>
        <taxon>Metakinetoplastina</taxon>
        <taxon>Trypanosomatida</taxon>
        <taxon>Trypanosomatidae</taxon>
        <taxon>Trypanosoma</taxon>
        <taxon>Duttonella</taxon>
    </lineage>
</organism>